<reference evidence="2 3" key="1">
    <citation type="submission" date="2021-04" db="EMBL/GenBank/DDBJ databases">
        <authorList>
            <person name="Pira H."/>
            <person name="Risdian C."/>
            <person name="Wink J."/>
        </authorList>
    </citation>
    <scope>NUCLEOTIDE SEQUENCE [LARGE SCALE GENOMIC DNA]</scope>
    <source>
        <strain evidence="2 3">WH53</strain>
    </source>
</reference>
<gene>
    <name evidence="2" type="ORF">KCG35_22945</name>
</gene>
<evidence type="ECO:0000259" key="1">
    <source>
        <dbReference type="Pfam" id="PF13503"/>
    </source>
</evidence>
<feature type="domain" description="DUF4123" evidence="1">
    <location>
        <begin position="18"/>
        <end position="137"/>
    </location>
</feature>
<keyword evidence="3" id="KW-1185">Reference proteome</keyword>
<comment type="caution">
    <text evidence="2">The sequence shown here is derived from an EMBL/GenBank/DDBJ whole genome shotgun (WGS) entry which is preliminary data.</text>
</comment>
<organism evidence="2 3">
    <name type="scientific">Zooshikella harenae</name>
    <dbReference type="NCBI Taxonomy" id="2827238"/>
    <lineage>
        <taxon>Bacteria</taxon>
        <taxon>Pseudomonadati</taxon>
        <taxon>Pseudomonadota</taxon>
        <taxon>Gammaproteobacteria</taxon>
        <taxon>Oceanospirillales</taxon>
        <taxon>Zooshikellaceae</taxon>
        <taxon>Zooshikella</taxon>
    </lineage>
</organism>
<dbReference type="Pfam" id="PF13503">
    <property type="entry name" value="DUF4123"/>
    <property type="match status" value="1"/>
</dbReference>
<dbReference type="RefSeq" id="WP_215822192.1">
    <property type="nucleotide sequence ID" value="NZ_JAGSOY010000119.1"/>
</dbReference>
<evidence type="ECO:0000313" key="2">
    <source>
        <dbReference type="EMBL" id="MBU2713916.1"/>
    </source>
</evidence>
<dbReference type="InterPro" id="IPR025391">
    <property type="entry name" value="DUF4123"/>
</dbReference>
<evidence type="ECO:0000313" key="3">
    <source>
        <dbReference type="Proteomes" id="UP000690515"/>
    </source>
</evidence>
<accession>A0ABS5ZIL9</accession>
<proteinExistence type="predicted"/>
<name>A0ABS5ZIL9_9GAMM</name>
<dbReference type="EMBL" id="JAGSOY010000119">
    <property type="protein sequence ID" value="MBU2713916.1"/>
    <property type="molecule type" value="Genomic_DNA"/>
</dbReference>
<sequence length="336" mass="38883">MNIPYDVIRQFPRPGESCYLLLDGASEPGLLNRIYEKEKTPQVFPLFEQTLFAELSDLSPLLVKVDPLGRFFIDYLYRGITHHWGLVLSSDLPFEQLVLHAQWWLTVNHPQGGEMLFRASDPRIIWRLLAASTPEQHEYWLGPFASVECPMLDNTFDDAISITSHGTLKLMDDCWLSVTNPNPTYDVHRYKQLQTFTIKQITAMEVPTHVRAYQQLYEYVAQYYPDLLYNKLLVSAIYQFMCQFNNHMRTLVPDDQVLNKQPFPLVYALTALAKGLHCQSANELYLVVNIVALLGEKLFVGRHYLAVYQLMTEADARPLEARLKEAYVLAKQYRAQ</sequence>
<protein>
    <submittedName>
        <fullName evidence="2">DUF4123 domain-containing protein</fullName>
    </submittedName>
</protein>
<dbReference type="Proteomes" id="UP000690515">
    <property type="component" value="Unassembled WGS sequence"/>
</dbReference>